<dbReference type="InterPro" id="IPR002591">
    <property type="entry name" value="Phosphodiest/P_Trfase"/>
</dbReference>
<feature type="chain" id="PRO_5014902349" description="Metalloenzyme domain-containing protein" evidence="1">
    <location>
        <begin position="24"/>
        <end position="341"/>
    </location>
</feature>
<dbReference type="PANTHER" id="PTHR10151">
    <property type="entry name" value="ECTONUCLEOTIDE PYROPHOSPHATASE/PHOSPHODIESTERASE"/>
    <property type="match status" value="1"/>
</dbReference>
<dbReference type="SUPFAM" id="SSF53649">
    <property type="entry name" value="Alkaline phosphatase-like"/>
    <property type="match status" value="1"/>
</dbReference>
<feature type="signal peptide" evidence="1">
    <location>
        <begin position="1"/>
        <end position="23"/>
    </location>
</feature>
<name>A0A2M7S5V8_9BACT</name>
<evidence type="ECO:0000313" key="2">
    <source>
        <dbReference type="EMBL" id="PIZ14703.1"/>
    </source>
</evidence>
<dbReference type="Proteomes" id="UP000229307">
    <property type="component" value="Unassembled WGS sequence"/>
</dbReference>
<gene>
    <name evidence="2" type="ORF">COY52_11325</name>
</gene>
<dbReference type="PANTHER" id="PTHR10151:SF120">
    <property type="entry name" value="BIS(5'-ADENOSYL)-TRIPHOSPHATASE"/>
    <property type="match status" value="1"/>
</dbReference>
<proteinExistence type="predicted"/>
<dbReference type="Pfam" id="PF01663">
    <property type="entry name" value="Phosphodiest"/>
    <property type="match status" value="1"/>
</dbReference>
<organism evidence="2 3">
    <name type="scientific">Candidatus Desantisbacteria bacterium CG_4_10_14_0_8_um_filter_48_22</name>
    <dbReference type="NCBI Taxonomy" id="1974543"/>
    <lineage>
        <taxon>Bacteria</taxon>
        <taxon>Candidatus Desantisiibacteriota</taxon>
    </lineage>
</organism>
<accession>A0A2M7S5V8</accession>
<keyword evidence="1" id="KW-0732">Signal</keyword>
<evidence type="ECO:0000256" key="1">
    <source>
        <dbReference type="SAM" id="SignalP"/>
    </source>
</evidence>
<sequence length="341" mass="38249">MRKIFMCLLVFGFSAVSVASAFALGKDEKPRNIILIGWDAAQRNHMKECLDRGELPNIKKLSSEGTLVAIDILRVTDTKSGWSQILTGYEPEITGVFSNSRYQPIPQGYTVFERLEQYFSPQDFFTAAVIGKKGHVDADAPVKREIKNEKQKGKLLQKKQSDGKIIAEDGKTYFVVQGKPYYNASQGMDLFENGLTKNEKVVERAIELLGQNANRPFFMFVHFAEIDAQGHKYGENSKESNDAYISDDSGTGKIMEKLKELGIYDKTLIYVTADHGFDEGLTGHGDAPYVFLATNDPKVMRRGIRADITPTILDRFGVDLSKIQPPLDGHPLTRPYEPPLW</sequence>
<evidence type="ECO:0008006" key="4">
    <source>
        <dbReference type="Google" id="ProtNLM"/>
    </source>
</evidence>
<comment type="caution">
    <text evidence="2">The sequence shown here is derived from an EMBL/GenBank/DDBJ whole genome shotgun (WGS) entry which is preliminary data.</text>
</comment>
<protein>
    <recommendedName>
        <fullName evidence="4">Metalloenzyme domain-containing protein</fullName>
    </recommendedName>
</protein>
<dbReference type="Gene3D" id="3.40.720.10">
    <property type="entry name" value="Alkaline Phosphatase, subunit A"/>
    <property type="match status" value="1"/>
</dbReference>
<dbReference type="EMBL" id="PFMR01000313">
    <property type="protein sequence ID" value="PIZ14703.1"/>
    <property type="molecule type" value="Genomic_DNA"/>
</dbReference>
<dbReference type="AlphaFoldDB" id="A0A2M7S5V8"/>
<dbReference type="InterPro" id="IPR017850">
    <property type="entry name" value="Alkaline_phosphatase_core_sf"/>
</dbReference>
<evidence type="ECO:0000313" key="3">
    <source>
        <dbReference type="Proteomes" id="UP000229307"/>
    </source>
</evidence>
<reference evidence="3" key="1">
    <citation type="submission" date="2017-09" db="EMBL/GenBank/DDBJ databases">
        <title>Depth-based differentiation of microbial function through sediment-hosted aquifers and enrichment of novel symbionts in the deep terrestrial subsurface.</title>
        <authorList>
            <person name="Probst A.J."/>
            <person name="Ladd B."/>
            <person name="Jarett J.K."/>
            <person name="Geller-Mcgrath D.E."/>
            <person name="Sieber C.M.K."/>
            <person name="Emerson J.B."/>
            <person name="Anantharaman K."/>
            <person name="Thomas B.C."/>
            <person name="Malmstrom R."/>
            <person name="Stieglmeier M."/>
            <person name="Klingl A."/>
            <person name="Woyke T."/>
            <person name="Ryan C.M."/>
            <person name="Banfield J.F."/>
        </authorList>
    </citation>
    <scope>NUCLEOTIDE SEQUENCE [LARGE SCALE GENOMIC DNA]</scope>
</reference>
<dbReference type="GO" id="GO:0016787">
    <property type="term" value="F:hydrolase activity"/>
    <property type="evidence" value="ECO:0007669"/>
    <property type="project" value="UniProtKB-ARBA"/>
</dbReference>